<accession>A3K4M4</accession>
<name>A3K4M4_SAGS3</name>
<protein>
    <submittedName>
        <fullName evidence="1">Uncharacterized protein</fullName>
    </submittedName>
</protein>
<dbReference type="Proteomes" id="UP000005713">
    <property type="component" value="Unassembled WGS sequence"/>
</dbReference>
<sequence>MAKQAGFWNAKDRLAEISDAGDLLETLNATVDFEVFRPIPARAAGYKF</sequence>
<reference evidence="1 2" key="1">
    <citation type="submission" date="2006-06" db="EMBL/GenBank/DDBJ databases">
        <authorList>
            <person name="Moran M.A."/>
            <person name="Ferriera S."/>
            <person name="Johnson J."/>
            <person name="Kravitz S."/>
            <person name="Beeson K."/>
            <person name="Sutton G."/>
            <person name="Rogers Y.-H."/>
            <person name="Friedman R."/>
            <person name="Frazier M."/>
            <person name="Venter J.C."/>
        </authorList>
    </citation>
    <scope>NUCLEOTIDE SEQUENCE [LARGE SCALE GENOMIC DNA]</scope>
    <source>
        <strain evidence="1 2">E-37</strain>
    </source>
</reference>
<dbReference type="AlphaFoldDB" id="A3K4M4"/>
<keyword evidence="2" id="KW-1185">Reference proteome</keyword>
<evidence type="ECO:0000313" key="2">
    <source>
        <dbReference type="Proteomes" id="UP000005713"/>
    </source>
</evidence>
<comment type="caution">
    <text evidence="1">The sequence shown here is derived from an EMBL/GenBank/DDBJ whole genome shotgun (WGS) entry which is preliminary data.</text>
</comment>
<proteinExistence type="predicted"/>
<evidence type="ECO:0000313" key="1">
    <source>
        <dbReference type="EMBL" id="EBA07923.1"/>
    </source>
</evidence>
<organism evidence="1 2">
    <name type="scientific">Sagittula stellata (strain ATCC 700073 / DSM 11524 / E-37)</name>
    <dbReference type="NCBI Taxonomy" id="388399"/>
    <lineage>
        <taxon>Bacteria</taxon>
        <taxon>Pseudomonadati</taxon>
        <taxon>Pseudomonadota</taxon>
        <taxon>Alphaproteobacteria</taxon>
        <taxon>Rhodobacterales</taxon>
        <taxon>Roseobacteraceae</taxon>
        <taxon>Sagittula</taxon>
    </lineage>
</organism>
<gene>
    <name evidence="1" type="ORF">SSE37_01680</name>
</gene>
<dbReference type="RefSeq" id="WP_005859677.1">
    <property type="nucleotide sequence ID" value="NZ_AAYA01000007.1"/>
</dbReference>
<dbReference type="EMBL" id="AAYA01000007">
    <property type="protein sequence ID" value="EBA07923.1"/>
    <property type="molecule type" value="Genomic_DNA"/>
</dbReference>
<dbReference type="OrthoDB" id="9774608at2"/>